<organism evidence="7 8">
    <name type="scientific">Natronomonas pharaonis (strain ATCC 35678 / DSM 2160 / CIP 103997 / JCM 8858 / NBRC 14720 / NCIMB 2260 / Gabara)</name>
    <name type="common">Halobacterium pharaonis</name>
    <dbReference type="NCBI Taxonomy" id="348780"/>
    <lineage>
        <taxon>Archaea</taxon>
        <taxon>Methanobacteriati</taxon>
        <taxon>Methanobacteriota</taxon>
        <taxon>Stenosarchaea group</taxon>
        <taxon>Halobacteria</taxon>
        <taxon>Halobacteriales</taxon>
        <taxon>Natronomonadaceae</taxon>
        <taxon>Natronomonas</taxon>
    </lineage>
</organism>
<feature type="transmembrane region" description="Helical" evidence="6">
    <location>
        <begin position="213"/>
        <end position="231"/>
    </location>
</feature>
<feature type="transmembrane region" description="Helical" evidence="6">
    <location>
        <begin position="88"/>
        <end position="107"/>
    </location>
</feature>
<evidence type="ECO:0000313" key="7">
    <source>
        <dbReference type="EMBL" id="CAI50324.1"/>
    </source>
</evidence>
<keyword evidence="4 6" id="KW-1133">Transmembrane helix</keyword>
<evidence type="ECO:0000256" key="5">
    <source>
        <dbReference type="ARBA" id="ARBA00023136"/>
    </source>
</evidence>
<comment type="subcellular location">
    <subcellularLocation>
        <location evidence="1">Cell membrane</location>
        <topology evidence="1">Multi-pass membrane protein</topology>
    </subcellularLocation>
</comment>
<feature type="transmembrane region" description="Helical" evidence="6">
    <location>
        <begin position="274"/>
        <end position="292"/>
    </location>
</feature>
<evidence type="ECO:0000256" key="3">
    <source>
        <dbReference type="ARBA" id="ARBA00022692"/>
    </source>
</evidence>
<gene>
    <name evidence="7" type="ordered locus">NP_4466A</name>
</gene>
<evidence type="ECO:0000313" key="8">
    <source>
        <dbReference type="Proteomes" id="UP000002698"/>
    </source>
</evidence>
<feature type="transmembrane region" description="Helical" evidence="6">
    <location>
        <begin position="251"/>
        <end position="268"/>
    </location>
</feature>
<feature type="transmembrane region" description="Helical" evidence="6">
    <location>
        <begin position="34"/>
        <end position="51"/>
    </location>
</feature>
<dbReference type="KEGG" id="nph:NP_4466A"/>
<dbReference type="EMBL" id="CR936257">
    <property type="protein sequence ID" value="CAI50324.1"/>
    <property type="molecule type" value="Genomic_DNA"/>
</dbReference>
<dbReference type="Proteomes" id="UP000002698">
    <property type="component" value="Chromosome"/>
</dbReference>
<keyword evidence="8" id="KW-1185">Reference proteome</keyword>
<reference evidence="7 8" key="1">
    <citation type="journal article" date="2005" name="Genome Res.">
        <title>Living with two extremes: conclusions from the genome sequence of Natronomonas pharaonis.</title>
        <authorList>
            <person name="Falb M."/>
            <person name="Pfeiffer F."/>
            <person name="Palm P."/>
            <person name="Rodewald K."/>
            <person name="Hickmann V."/>
            <person name="Tittor J."/>
            <person name="Oesterhelt D."/>
        </authorList>
    </citation>
    <scope>NUCLEOTIDE SEQUENCE [LARGE SCALE GENOMIC DNA]</scope>
    <source>
        <strain evidence="8">ATCC 35678 / DSM 2160 / CIP 103997 / JCM 8858 / NBRC 14720 / NCIMB 2260 / Gabara</strain>
    </source>
</reference>
<dbReference type="EnsemblBacteria" id="CAI50324">
    <property type="protein sequence ID" value="CAI50324"/>
    <property type="gene ID" value="NP_4466A"/>
</dbReference>
<dbReference type="HOGENOM" id="CLU_033541_1_0_2"/>
<keyword evidence="2" id="KW-1003">Cell membrane</keyword>
<dbReference type="InterPro" id="IPR018383">
    <property type="entry name" value="UPF0324_pro"/>
</dbReference>
<feature type="transmembrane region" description="Helical" evidence="6">
    <location>
        <begin position="63"/>
        <end position="82"/>
    </location>
</feature>
<dbReference type="PANTHER" id="PTHR30106:SF1">
    <property type="entry name" value="UPF0324 MEMBRANE PROTEIN FN0533"/>
    <property type="match status" value="1"/>
</dbReference>
<dbReference type="GO" id="GO:0005886">
    <property type="term" value="C:plasma membrane"/>
    <property type="evidence" value="ECO:0007669"/>
    <property type="project" value="UniProtKB-SubCell"/>
</dbReference>
<name>A0A1U7EYL1_NATPD</name>
<dbReference type="eggNOG" id="arCOG03873">
    <property type="taxonomic scope" value="Archaea"/>
</dbReference>
<protein>
    <submittedName>
        <fullName evidence="7">UPF0324 family protein</fullName>
    </submittedName>
</protein>
<evidence type="ECO:0000256" key="2">
    <source>
        <dbReference type="ARBA" id="ARBA00022475"/>
    </source>
</evidence>
<feature type="transmembrane region" description="Helical" evidence="6">
    <location>
        <begin position="304"/>
        <end position="328"/>
    </location>
</feature>
<keyword evidence="3 6" id="KW-0812">Transmembrane</keyword>
<dbReference type="AlphaFoldDB" id="A0A1U7EYL1"/>
<feature type="transmembrane region" description="Helical" evidence="6">
    <location>
        <begin position="146"/>
        <end position="165"/>
    </location>
</feature>
<sequence>MVAGRRKVVPGLVLLCLGALLARSLSVLIGINELLLAIALGAVLVNTVGIPERFRHGTATYNIWLAAGIVLLGSSLTVGMIIEVGATVLLLLVAAVTLTLVTVEVLARNVAGVTDRFGSLLAAGAGICGVSAVAAVGGAVRAKEMHIAYAAGVVLLVDAVTIVVYPIVGAVLDLPDVVFGVWAGVSMLSTGPVVAVGFAHSEVAGQWATITKLARNALIGVVALGYASYYARRGAGGSTSVRMLWENFPKFVLGFLVLVGLASLGAFSPAQQDMISTVVDWLFLLAFVGLGTQIRTAELRATGITPALIVFAAVLLVSVLSLAAALVVL</sequence>
<evidence type="ECO:0000256" key="1">
    <source>
        <dbReference type="ARBA" id="ARBA00004651"/>
    </source>
</evidence>
<evidence type="ECO:0000256" key="4">
    <source>
        <dbReference type="ARBA" id="ARBA00022989"/>
    </source>
</evidence>
<accession>A0A1U7EYL1</accession>
<dbReference type="RefSeq" id="WP_011323939.1">
    <property type="nucleotide sequence ID" value="NC_007426.1"/>
</dbReference>
<keyword evidence="5 6" id="KW-0472">Membrane</keyword>
<dbReference type="GeneID" id="3702070"/>
<feature type="transmembrane region" description="Helical" evidence="6">
    <location>
        <begin position="177"/>
        <end position="201"/>
    </location>
</feature>
<feature type="transmembrane region" description="Helical" evidence="6">
    <location>
        <begin position="119"/>
        <end position="140"/>
    </location>
</feature>
<evidence type="ECO:0000256" key="6">
    <source>
        <dbReference type="SAM" id="Phobius"/>
    </source>
</evidence>
<dbReference type="PANTHER" id="PTHR30106">
    <property type="entry name" value="INNER MEMBRANE PROTEIN YEIH-RELATED"/>
    <property type="match status" value="1"/>
</dbReference>
<dbReference type="STRING" id="348780.NP_4466A"/>
<proteinExistence type="predicted"/>
<dbReference type="OrthoDB" id="26684at2157"/>
<dbReference type="Pfam" id="PF03601">
    <property type="entry name" value="Cons_hypoth698"/>
    <property type="match status" value="1"/>
</dbReference>